<accession>A0A9P5VLJ2</accession>
<sequence>MNRNGGLPLHAGNGRTSGYPSVLGNLTRLKPKRLALLVGMAFLALLTLNRLFSSSESNRVQVERAEQAAKSEAEREATVQKFLQTRKSAFSFSDFTEEGLVLPENEHLLPATAILLGWKRLDGLRLIVNYLARYPYIKQIIVWNNNLEVRLTNDDFQFDSQYGTPPELLINNSGENLHDLAKYMSCSLAKYEHCYFQDDDWLNTHMDSLYSNFLNSPSLIHTSTLPMINIEHRRWSFTNEDIKMHSGFSWMGTGSFLPRNKAQRLLEQAASGNLAKDRTRVVDMYFSIWTNQYPYQLINGLTPLDQKNGWSTEGVSDHWAIVFRNMLDAASRLHDALKANSEISEKDYFPRDEEVPLVKDRHARSPCHNDKCLFKTSIDPFPDPKEVVFNNDLQNIDEQNSKFYALDFPSNEFWNKFSFIHAVDHDPITCWNSYKNPQAGDSFGLQMVTATPLRRLTVISSQSLSYLDGSFSVMVSDHRGEQWVTCKHTARFPSHSMQLDISCPTSTTLPKGIHNVKIQFNTNLDKPIEVCGMDVDGMQV</sequence>
<dbReference type="EMBL" id="JAAAUY010000370">
    <property type="protein sequence ID" value="KAF9330782.1"/>
    <property type="molecule type" value="Genomic_DNA"/>
</dbReference>
<protein>
    <submittedName>
        <fullName evidence="1">Uncharacterized protein</fullName>
    </submittedName>
</protein>
<organism evidence="1 2">
    <name type="scientific">Podila minutissima</name>
    <dbReference type="NCBI Taxonomy" id="64525"/>
    <lineage>
        <taxon>Eukaryota</taxon>
        <taxon>Fungi</taxon>
        <taxon>Fungi incertae sedis</taxon>
        <taxon>Mucoromycota</taxon>
        <taxon>Mortierellomycotina</taxon>
        <taxon>Mortierellomycetes</taxon>
        <taxon>Mortierellales</taxon>
        <taxon>Mortierellaceae</taxon>
        <taxon>Podila</taxon>
    </lineage>
</organism>
<evidence type="ECO:0000313" key="2">
    <source>
        <dbReference type="Proteomes" id="UP000696485"/>
    </source>
</evidence>
<dbReference type="AlphaFoldDB" id="A0A9P5VLJ2"/>
<dbReference type="Proteomes" id="UP000696485">
    <property type="component" value="Unassembled WGS sequence"/>
</dbReference>
<gene>
    <name evidence="1" type="ORF">BG006_006292</name>
</gene>
<comment type="caution">
    <text evidence="1">The sequence shown here is derived from an EMBL/GenBank/DDBJ whole genome shotgun (WGS) entry which is preliminary data.</text>
</comment>
<proteinExistence type="predicted"/>
<reference evidence="1" key="1">
    <citation type="journal article" date="2020" name="Fungal Divers.">
        <title>Resolving the Mortierellaceae phylogeny through synthesis of multi-gene phylogenetics and phylogenomics.</title>
        <authorList>
            <person name="Vandepol N."/>
            <person name="Liber J."/>
            <person name="Desiro A."/>
            <person name="Na H."/>
            <person name="Kennedy M."/>
            <person name="Barry K."/>
            <person name="Grigoriev I.V."/>
            <person name="Miller A.N."/>
            <person name="O'Donnell K."/>
            <person name="Stajich J.E."/>
            <person name="Bonito G."/>
        </authorList>
    </citation>
    <scope>NUCLEOTIDE SEQUENCE</scope>
    <source>
        <strain evidence="1">NVP1</strain>
    </source>
</reference>
<keyword evidence="2" id="KW-1185">Reference proteome</keyword>
<evidence type="ECO:0000313" key="1">
    <source>
        <dbReference type="EMBL" id="KAF9330782.1"/>
    </source>
</evidence>
<name>A0A9P5VLJ2_9FUNG</name>